<name>A0A9D4Q0Z4_RHISA</name>
<proteinExistence type="predicted"/>
<gene>
    <name evidence="2" type="ORF">HPB52_016352</name>
</gene>
<evidence type="ECO:0000313" key="2">
    <source>
        <dbReference type="EMBL" id="KAH7962479.1"/>
    </source>
</evidence>
<sequence length="173" mass="18879">MGSPVSLATFSRKPSILGPPETHAHQTHRPPPKRHTEEADATPPTGSFVAYTDASCTDKQLVTPTVVPGHQNLCANCLHLLRTQVPSLSAELLALRDATHLLSAASASSQSLKIIPIDYTAAIKEIRKVYNAHPFADEIHRITAQMPGKLRIQWIPWDTISAHIQSDTASRVQ</sequence>
<dbReference type="Proteomes" id="UP000821837">
    <property type="component" value="Chromosome 3"/>
</dbReference>
<reference evidence="2" key="1">
    <citation type="journal article" date="2020" name="Cell">
        <title>Large-Scale Comparative Analyses of Tick Genomes Elucidate Their Genetic Diversity and Vector Capacities.</title>
        <authorList>
            <consortium name="Tick Genome and Microbiome Consortium (TIGMIC)"/>
            <person name="Jia N."/>
            <person name="Wang J."/>
            <person name="Shi W."/>
            <person name="Du L."/>
            <person name="Sun Y."/>
            <person name="Zhan W."/>
            <person name="Jiang J.F."/>
            <person name="Wang Q."/>
            <person name="Zhang B."/>
            <person name="Ji P."/>
            <person name="Bell-Sakyi L."/>
            <person name="Cui X.M."/>
            <person name="Yuan T.T."/>
            <person name="Jiang B.G."/>
            <person name="Yang W.F."/>
            <person name="Lam T.T."/>
            <person name="Chang Q.C."/>
            <person name="Ding S.J."/>
            <person name="Wang X.J."/>
            <person name="Zhu J.G."/>
            <person name="Ruan X.D."/>
            <person name="Zhao L."/>
            <person name="Wei J.T."/>
            <person name="Ye R.Z."/>
            <person name="Que T.C."/>
            <person name="Du C.H."/>
            <person name="Zhou Y.H."/>
            <person name="Cheng J.X."/>
            <person name="Dai P.F."/>
            <person name="Guo W.B."/>
            <person name="Han X.H."/>
            <person name="Huang E.J."/>
            <person name="Li L.F."/>
            <person name="Wei W."/>
            <person name="Gao Y.C."/>
            <person name="Liu J.Z."/>
            <person name="Shao H.Z."/>
            <person name="Wang X."/>
            <person name="Wang C.C."/>
            <person name="Yang T.C."/>
            <person name="Huo Q.B."/>
            <person name="Li W."/>
            <person name="Chen H.Y."/>
            <person name="Chen S.E."/>
            <person name="Zhou L.G."/>
            <person name="Ni X.B."/>
            <person name="Tian J.H."/>
            <person name="Sheng Y."/>
            <person name="Liu T."/>
            <person name="Pan Y.S."/>
            <person name="Xia L.Y."/>
            <person name="Li J."/>
            <person name="Zhao F."/>
            <person name="Cao W.C."/>
        </authorList>
    </citation>
    <scope>NUCLEOTIDE SEQUENCE</scope>
    <source>
        <strain evidence="2">Rsan-2018</strain>
    </source>
</reference>
<dbReference type="EMBL" id="JABSTV010001249">
    <property type="protein sequence ID" value="KAH7962479.1"/>
    <property type="molecule type" value="Genomic_DNA"/>
</dbReference>
<feature type="region of interest" description="Disordered" evidence="1">
    <location>
        <begin position="1"/>
        <end position="46"/>
    </location>
</feature>
<reference evidence="2" key="2">
    <citation type="submission" date="2021-09" db="EMBL/GenBank/DDBJ databases">
        <authorList>
            <person name="Jia N."/>
            <person name="Wang J."/>
            <person name="Shi W."/>
            <person name="Du L."/>
            <person name="Sun Y."/>
            <person name="Zhan W."/>
            <person name="Jiang J."/>
            <person name="Wang Q."/>
            <person name="Zhang B."/>
            <person name="Ji P."/>
            <person name="Sakyi L.B."/>
            <person name="Cui X."/>
            <person name="Yuan T."/>
            <person name="Jiang B."/>
            <person name="Yang W."/>
            <person name="Lam T.T.-Y."/>
            <person name="Chang Q."/>
            <person name="Ding S."/>
            <person name="Wang X."/>
            <person name="Zhu J."/>
            <person name="Ruan X."/>
            <person name="Zhao L."/>
            <person name="Wei J."/>
            <person name="Que T."/>
            <person name="Du C."/>
            <person name="Cheng J."/>
            <person name="Dai P."/>
            <person name="Han X."/>
            <person name="Huang E."/>
            <person name="Gao Y."/>
            <person name="Liu J."/>
            <person name="Shao H."/>
            <person name="Ye R."/>
            <person name="Li L."/>
            <person name="Wei W."/>
            <person name="Wang X."/>
            <person name="Wang C."/>
            <person name="Huo Q."/>
            <person name="Li W."/>
            <person name="Guo W."/>
            <person name="Chen H."/>
            <person name="Chen S."/>
            <person name="Zhou L."/>
            <person name="Zhou L."/>
            <person name="Ni X."/>
            <person name="Tian J."/>
            <person name="Zhou Y."/>
            <person name="Sheng Y."/>
            <person name="Liu T."/>
            <person name="Pan Y."/>
            <person name="Xia L."/>
            <person name="Li J."/>
            <person name="Zhao F."/>
            <person name="Cao W."/>
        </authorList>
    </citation>
    <scope>NUCLEOTIDE SEQUENCE</scope>
    <source>
        <strain evidence="2">Rsan-2018</strain>
        <tissue evidence="2">Larvae</tissue>
    </source>
</reference>
<evidence type="ECO:0000256" key="1">
    <source>
        <dbReference type="SAM" id="MobiDB-lite"/>
    </source>
</evidence>
<dbReference type="AlphaFoldDB" id="A0A9D4Q0Z4"/>
<comment type="caution">
    <text evidence="2">The sequence shown here is derived from an EMBL/GenBank/DDBJ whole genome shotgun (WGS) entry which is preliminary data.</text>
</comment>
<keyword evidence="3" id="KW-1185">Reference proteome</keyword>
<accession>A0A9D4Q0Z4</accession>
<organism evidence="2 3">
    <name type="scientific">Rhipicephalus sanguineus</name>
    <name type="common">Brown dog tick</name>
    <name type="synonym">Ixodes sanguineus</name>
    <dbReference type="NCBI Taxonomy" id="34632"/>
    <lineage>
        <taxon>Eukaryota</taxon>
        <taxon>Metazoa</taxon>
        <taxon>Ecdysozoa</taxon>
        <taxon>Arthropoda</taxon>
        <taxon>Chelicerata</taxon>
        <taxon>Arachnida</taxon>
        <taxon>Acari</taxon>
        <taxon>Parasitiformes</taxon>
        <taxon>Ixodida</taxon>
        <taxon>Ixodoidea</taxon>
        <taxon>Ixodidae</taxon>
        <taxon>Rhipicephalinae</taxon>
        <taxon>Rhipicephalus</taxon>
        <taxon>Rhipicephalus</taxon>
    </lineage>
</organism>
<evidence type="ECO:0000313" key="3">
    <source>
        <dbReference type="Proteomes" id="UP000821837"/>
    </source>
</evidence>
<protein>
    <submittedName>
        <fullName evidence="2">Uncharacterized protein</fullName>
    </submittedName>
</protein>